<reference evidence="3" key="1">
    <citation type="submission" date="2020-07" db="EMBL/GenBank/DDBJ databases">
        <title>Genome sequence and genetic diversity analysis of an under-domesticated orphan crop, white fonio (Digitaria exilis).</title>
        <authorList>
            <person name="Bennetzen J.L."/>
            <person name="Chen S."/>
            <person name="Ma X."/>
            <person name="Wang X."/>
            <person name="Yssel A.E.J."/>
            <person name="Chaluvadi S.R."/>
            <person name="Johnson M."/>
            <person name="Gangashetty P."/>
            <person name="Hamidou F."/>
            <person name="Sanogo M.D."/>
            <person name="Zwaenepoel A."/>
            <person name="Wallace J."/>
            <person name="Van De Peer Y."/>
            <person name="Van Deynze A."/>
        </authorList>
    </citation>
    <scope>NUCLEOTIDE SEQUENCE</scope>
    <source>
        <tissue evidence="3">Leaves</tissue>
    </source>
</reference>
<keyword evidence="1" id="KW-0472">Membrane</keyword>
<evidence type="ECO:0000256" key="1">
    <source>
        <dbReference type="SAM" id="Phobius"/>
    </source>
</evidence>
<gene>
    <name evidence="3" type="ORF">HU200_011982</name>
    <name evidence="2" type="ORF">HU200_032797</name>
</gene>
<proteinExistence type="predicted"/>
<dbReference type="EMBL" id="JACEFO010000944">
    <property type="protein sequence ID" value="KAF8751996.1"/>
    <property type="molecule type" value="Genomic_DNA"/>
</dbReference>
<organism evidence="3 4">
    <name type="scientific">Digitaria exilis</name>
    <dbReference type="NCBI Taxonomy" id="1010633"/>
    <lineage>
        <taxon>Eukaryota</taxon>
        <taxon>Viridiplantae</taxon>
        <taxon>Streptophyta</taxon>
        <taxon>Embryophyta</taxon>
        <taxon>Tracheophyta</taxon>
        <taxon>Spermatophyta</taxon>
        <taxon>Magnoliopsida</taxon>
        <taxon>Liliopsida</taxon>
        <taxon>Poales</taxon>
        <taxon>Poaceae</taxon>
        <taxon>PACMAD clade</taxon>
        <taxon>Panicoideae</taxon>
        <taxon>Panicodae</taxon>
        <taxon>Paniceae</taxon>
        <taxon>Anthephorinae</taxon>
        <taxon>Digitaria</taxon>
    </lineage>
</organism>
<keyword evidence="1" id="KW-0812">Transmembrane</keyword>
<dbReference type="AlphaFoldDB" id="A0A835FG91"/>
<comment type="caution">
    <text evidence="3">The sequence shown here is derived from an EMBL/GenBank/DDBJ whole genome shotgun (WGS) entry which is preliminary data.</text>
</comment>
<evidence type="ECO:0000313" key="4">
    <source>
        <dbReference type="Proteomes" id="UP000636709"/>
    </source>
</evidence>
<protein>
    <submittedName>
        <fullName evidence="3">Uncharacterized protein</fullName>
    </submittedName>
</protein>
<sequence>MLSWPAYKENSLCIKRVLNTLRDALRRYKERRLKDGYFYLVPARQQYAMSVRSPLFTMPRKEAMKKIKLLRQKREAVSCAGNASPVSEGSTPRHMHKVLEMMLIYGCTIGLAYIIIRV</sequence>
<evidence type="ECO:0000313" key="3">
    <source>
        <dbReference type="EMBL" id="KAF8751996.1"/>
    </source>
</evidence>
<keyword evidence="4" id="KW-1185">Reference proteome</keyword>
<feature type="transmembrane region" description="Helical" evidence="1">
    <location>
        <begin position="98"/>
        <end position="116"/>
    </location>
</feature>
<dbReference type="Proteomes" id="UP000636709">
    <property type="component" value="Unassembled WGS sequence"/>
</dbReference>
<dbReference type="EMBL" id="JACEFO010001785">
    <property type="protein sequence ID" value="KAF8702421.1"/>
    <property type="molecule type" value="Genomic_DNA"/>
</dbReference>
<accession>A0A835FG91</accession>
<keyword evidence="1" id="KW-1133">Transmembrane helix</keyword>
<dbReference type="OrthoDB" id="692699at2759"/>
<evidence type="ECO:0000313" key="2">
    <source>
        <dbReference type="EMBL" id="KAF8702421.1"/>
    </source>
</evidence>
<name>A0A835FG91_9POAL</name>